<dbReference type="PANTHER" id="PTHR11067">
    <property type="entry name" value="INOSINE TRIPHOSPHATE PYROPHOSPHATASE/HAM1 PROTEIN"/>
    <property type="match status" value="1"/>
</dbReference>
<dbReference type="PANTHER" id="PTHR11067:SF9">
    <property type="entry name" value="INOSINE TRIPHOSPHATE PYROPHOSPHATASE"/>
    <property type="match status" value="1"/>
</dbReference>
<accession>A0ABM7SAE8</accession>
<dbReference type="RefSeq" id="WP_221278917.1">
    <property type="nucleotide sequence ID" value="NZ_AP024814.1"/>
</dbReference>
<dbReference type="Proteomes" id="UP000826775">
    <property type="component" value="Chromosome"/>
</dbReference>
<reference evidence="4 5" key="1">
    <citation type="submission" date="2021-07" db="EMBL/GenBank/DDBJ databases">
        <title>Novel Helicobacter sp. Isolated from a dog.</title>
        <authorList>
            <person name="Rimbara E."/>
            <person name="Suzuki M."/>
        </authorList>
    </citation>
    <scope>NUCLEOTIDE SEQUENCE [LARGE SCALE GENOMIC DNA]</scope>
    <source>
        <strain evidence="5">NHP19-003</strain>
    </source>
</reference>
<comment type="similarity">
    <text evidence="1">Belongs to the HAM1 NTPase family.</text>
</comment>
<dbReference type="CDD" id="cd00515">
    <property type="entry name" value="HAM1"/>
    <property type="match status" value="1"/>
</dbReference>
<proteinExistence type="inferred from homology"/>
<dbReference type="Gene3D" id="3.90.950.10">
    <property type="match status" value="1"/>
</dbReference>
<organism evidence="4 5">
    <name type="scientific">Helicobacter gastrocanis</name>
    <dbReference type="NCBI Taxonomy" id="2849641"/>
    <lineage>
        <taxon>Bacteria</taxon>
        <taxon>Pseudomonadati</taxon>
        <taxon>Campylobacterota</taxon>
        <taxon>Epsilonproteobacteria</taxon>
        <taxon>Campylobacterales</taxon>
        <taxon>Helicobacteraceae</taxon>
        <taxon>Helicobacter</taxon>
    </lineage>
</organism>
<keyword evidence="2" id="KW-0378">Hydrolase</keyword>
<evidence type="ECO:0000256" key="1">
    <source>
        <dbReference type="ARBA" id="ARBA00008023"/>
    </source>
</evidence>
<keyword evidence="3" id="KW-0546">Nucleotide metabolism</keyword>
<evidence type="ECO:0000313" key="5">
    <source>
        <dbReference type="Proteomes" id="UP000826775"/>
    </source>
</evidence>
<evidence type="ECO:0000256" key="3">
    <source>
        <dbReference type="ARBA" id="ARBA00023080"/>
    </source>
</evidence>
<evidence type="ECO:0000256" key="2">
    <source>
        <dbReference type="ARBA" id="ARBA00022801"/>
    </source>
</evidence>
<gene>
    <name evidence="4" type="ORF">NHP190003_08620</name>
</gene>
<keyword evidence="5" id="KW-1185">Reference proteome</keyword>
<name>A0ABM7SAE8_9HELI</name>
<dbReference type="InterPro" id="IPR002637">
    <property type="entry name" value="RdgB/HAM1"/>
</dbReference>
<evidence type="ECO:0000313" key="4">
    <source>
        <dbReference type="EMBL" id="BCZ17580.1"/>
    </source>
</evidence>
<sequence>MLPLIFFSNNAHKAAEVQAILGQEVLAYTRLLGRVEVIENGDSFEENAHLKAQALYPLLADKMQDFCVLAEDSGLCVEALNGYPGIYSARFASIQADAKAIMAGNFTPPTLSASDTENNHKLLACLDALTLSESVACFVCVVALCGRVRGRTFQQSFRGECLGKIIKAPLKPNTFGYDPLFIPQGYSQTIDTLKEKNQISHRFLALQQAQEFLKTFKGQERMD</sequence>
<protein>
    <submittedName>
        <fullName evidence="4">Non-canonical purine NTP pyrophosphatase</fullName>
    </submittedName>
</protein>
<dbReference type="Pfam" id="PF01725">
    <property type="entry name" value="Ham1p_like"/>
    <property type="match status" value="1"/>
</dbReference>
<dbReference type="EMBL" id="AP024814">
    <property type="protein sequence ID" value="BCZ17580.1"/>
    <property type="molecule type" value="Genomic_DNA"/>
</dbReference>
<dbReference type="SUPFAM" id="SSF52972">
    <property type="entry name" value="ITPase-like"/>
    <property type="match status" value="1"/>
</dbReference>
<dbReference type="InterPro" id="IPR029001">
    <property type="entry name" value="ITPase-like_fam"/>
</dbReference>